<organism evidence="2 3">
    <name type="scientific">Amycolatopsis acididurans</name>
    <dbReference type="NCBI Taxonomy" id="2724524"/>
    <lineage>
        <taxon>Bacteria</taxon>
        <taxon>Bacillati</taxon>
        <taxon>Actinomycetota</taxon>
        <taxon>Actinomycetes</taxon>
        <taxon>Pseudonocardiales</taxon>
        <taxon>Pseudonocardiaceae</taxon>
        <taxon>Amycolatopsis</taxon>
    </lineage>
</organism>
<dbReference type="InterPro" id="IPR036928">
    <property type="entry name" value="AS_sf"/>
</dbReference>
<dbReference type="PANTHER" id="PTHR11895">
    <property type="entry name" value="TRANSAMIDASE"/>
    <property type="match status" value="1"/>
</dbReference>
<dbReference type="RefSeq" id="WP_168521529.1">
    <property type="nucleotide sequence ID" value="NZ_JAAXLS010000047.1"/>
</dbReference>
<dbReference type="Gene3D" id="3.90.1300.10">
    <property type="entry name" value="Amidase signature (AS) domain"/>
    <property type="match status" value="1"/>
</dbReference>
<keyword evidence="3" id="KW-1185">Reference proteome</keyword>
<dbReference type="Pfam" id="PF01425">
    <property type="entry name" value="Amidase"/>
    <property type="match status" value="1"/>
</dbReference>
<evidence type="ECO:0000313" key="2">
    <source>
        <dbReference type="EMBL" id="NKQ58064.1"/>
    </source>
</evidence>
<dbReference type="SUPFAM" id="SSF75304">
    <property type="entry name" value="Amidase signature (AS) enzymes"/>
    <property type="match status" value="1"/>
</dbReference>
<reference evidence="2 3" key="1">
    <citation type="submission" date="2020-04" db="EMBL/GenBank/DDBJ databases">
        <title>Novel species.</title>
        <authorList>
            <person name="Teo W.F.A."/>
            <person name="Lipun K."/>
            <person name="Srisuk N."/>
            <person name="Duangmal K."/>
        </authorList>
    </citation>
    <scope>NUCLEOTIDE SEQUENCE [LARGE SCALE GENOMIC DNA]</scope>
    <source>
        <strain evidence="2 3">K13G38</strain>
    </source>
</reference>
<dbReference type="InterPro" id="IPR023631">
    <property type="entry name" value="Amidase_dom"/>
</dbReference>
<name>A0ABX1JEA1_9PSEU</name>
<sequence length="455" mass="47093">MTGPGTITEAAAALRAGETTSVAIVERALARAEKFDHALGAFITRFDDEALAAASAADVELSAGTDQGPLHGIPIAIKDLLSTREGPTTAGSSAQDPELFHRADSTVVARLRAAGAVIIGKASLAEYAVGVPDLTKPFPVPRNPWAPDHWAGGSSGGSANAVAAGLALGAIGTDTGGSVRLPAAFCGITGLKTTWGSVNLTGCIPLAWSFDTVGPMARSAADCRLILDVIRDAPPGGAPDELADLGGLRIGYDRLAAVTTATDDGHVEAFDLALATLAEAGAELVELPLPDYATIVAANQVVLLCEGLTHHLDGLRARWLGYGRATRQFLLGGLAFTGPDYVQAQRIRARSWQQATALFRDVDFHLSPVATIGAPALDDLLEGDRGRIFGSTHTQYWSAVGVPAVAIPIGFTNTGLPLSMQIAGAAGRDHAVLAVAEVFQSRTDFHLAEAKSFSR</sequence>
<gene>
    <name evidence="2" type="ORF">HFP15_34910</name>
</gene>
<comment type="caution">
    <text evidence="2">The sequence shown here is derived from an EMBL/GenBank/DDBJ whole genome shotgun (WGS) entry which is preliminary data.</text>
</comment>
<dbReference type="InterPro" id="IPR000120">
    <property type="entry name" value="Amidase"/>
</dbReference>
<evidence type="ECO:0000259" key="1">
    <source>
        <dbReference type="Pfam" id="PF01425"/>
    </source>
</evidence>
<dbReference type="EMBL" id="JAAXLS010000047">
    <property type="protein sequence ID" value="NKQ58064.1"/>
    <property type="molecule type" value="Genomic_DNA"/>
</dbReference>
<protein>
    <submittedName>
        <fullName evidence="2">Amidase</fullName>
    </submittedName>
</protein>
<accession>A0ABX1JEA1</accession>
<feature type="domain" description="Amidase" evidence="1">
    <location>
        <begin position="24"/>
        <end position="433"/>
    </location>
</feature>
<dbReference type="Proteomes" id="UP000715441">
    <property type="component" value="Unassembled WGS sequence"/>
</dbReference>
<evidence type="ECO:0000313" key="3">
    <source>
        <dbReference type="Proteomes" id="UP000715441"/>
    </source>
</evidence>
<proteinExistence type="predicted"/>
<dbReference type="PANTHER" id="PTHR11895:SF176">
    <property type="entry name" value="AMIDASE AMID-RELATED"/>
    <property type="match status" value="1"/>
</dbReference>